<dbReference type="PANTHER" id="PTHR13832">
    <property type="entry name" value="PROTEIN PHOSPHATASE 2C"/>
    <property type="match status" value="1"/>
</dbReference>
<evidence type="ECO:0000313" key="2">
    <source>
        <dbReference type="EMBL" id="MCF3948492.1"/>
    </source>
</evidence>
<dbReference type="RefSeq" id="WP_235705774.1">
    <property type="nucleotide sequence ID" value="NZ_JAKGBZ010000056.1"/>
</dbReference>
<dbReference type="InterPro" id="IPR001932">
    <property type="entry name" value="PPM-type_phosphatase-like_dom"/>
</dbReference>
<dbReference type="PANTHER" id="PTHR13832:SF827">
    <property type="entry name" value="PROTEIN PHOSPHATASE 1L"/>
    <property type="match status" value="1"/>
</dbReference>
<name>A0ABS9E4B6_9PROT</name>
<keyword evidence="3" id="KW-1185">Reference proteome</keyword>
<sequence length="240" mass="25057">MIPTVKSWAQTHVGTVRRHNEDAYLARPDLGLWAVADGAGGHQSGDLASGMIVAALDRLEPGLTAAELLARVRMAIAEVHAVLQAEAATRGPGAMIASTVVVLVLRDTHFACLWAGDSRAYLLRDGELTQISRDHSLVQALVDDGALSAEAAEHHPQANVITRAVGADHSVLELDKAIGETMPGDRFLLCSDGLSKTLPDAEIAALLGSPDGVPPTELLIAAALARHVNDNVTAVTVGVV</sequence>
<proteinExistence type="predicted"/>
<protein>
    <submittedName>
        <fullName evidence="2">Protein phosphatase 2C domain-containing protein</fullName>
    </submittedName>
</protein>
<dbReference type="Proteomes" id="UP001521209">
    <property type="component" value="Unassembled WGS sequence"/>
</dbReference>
<gene>
    <name evidence="2" type="ORF">L2A60_17630</name>
</gene>
<evidence type="ECO:0000259" key="1">
    <source>
        <dbReference type="PROSITE" id="PS51746"/>
    </source>
</evidence>
<dbReference type="PROSITE" id="PS51746">
    <property type="entry name" value="PPM_2"/>
    <property type="match status" value="1"/>
</dbReference>
<dbReference type="SUPFAM" id="SSF81606">
    <property type="entry name" value="PP2C-like"/>
    <property type="match status" value="1"/>
</dbReference>
<dbReference type="Pfam" id="PF13672">
    <property type="entry name" value="PP2C_2"/>
    <property type="match status" value="1"/>
</dbReference>
<dbReference type="EMBL" id="JAKGBZ010000056">
    <property type="protein sequence ID" value="MCF3948492.1"/>
    <property type="molecule type" value="Genomic_DNA"/>
</dbReference>
<dbReference type="SMART" id="SM00331">
    <property type="entry name" value="PP2C_SIG"/>
    <property type="match status" value="1"/>
</dbReference>
<dbReference type="SMART" id="SM00332">
    <property type="entry name" value="PP2Cc"/>
    <property type="match status" value="1"/>
</dbReference>
<comment type="caution">
    <text evidence="2">The sequence shown here is derived from an EMBL/GenBank/DDBJ whole genome shotgun (WGS) entry which is preliminary data.</text>
</comment>
<dbReference type="InterPro" id="IPR036457">
    <property type="entry name" value="PPM-type-like_dom_sf"/>
</dbReference>
<dbReference type="Gene3D" id="3.60.40.10">
    <property type="entry name" value="PPM-type phosphatase domain"/>
    <property type="match status" value="1"/>
</dbReference>
<organism evidence="2 3">
    <name type="scientific">Acidiphilium iwatense</name>
    <dbReference type="NCBI Taxonomy" id="768198"/>
    <lineage>
        <taxon>Bacteria</taxon>
        <taxon>Pseudomonadati</taxon>
        <taxon>Pseudomonadota</taxon>
        <taxon>Alphaproteobacteria</taxon>
        <taxon>Acetobacterales</taxon>
        <taxon>Acidocellaceae</taxon>
        <taxon>Acidiphilium</taxon>
    </lineage>
</organism>
<feature type="domain" description="PPM-type phosphatase" evidence="1">
    <location>
        <begin position="1"/>
        <end position="239"/>
    </location>
</feature>
<accession>A0ABS9E4B6</accession>
<dbReference type="CDD" id="cd00143">
    <property type="entry name" value="PP2Cc"/>
    <property type="match status" value="1"/>
</dbReference>
<evidence type="ECO:0000313" key="3">
    <source>
        <dbReference type="Proteomes" id="UP001521209"/>
    </source>
</evidence>
<reference evidence="2 3" key="1">
    <citation type="submission" date="2022-01" db="EMBL/GenBank/DDBJ databases">
        <authorList>
            <person name="Won M."/>
            <person name="Kim S.-J."/>
            <person name="Kwon S.-W."/>
        </authorList>
    </citation>
    <scope>NUCLEOTIDE SEQUENCE [LARGE SCALE GENOMIC DNA]</scope>
    <source>
        <strain evidence="2 3">KCTC 23505</strain>
    </source>
</reference>
<dbReference type="InterPro" id="IPR015655">
    <property type="entry name" value="PP2C"/>
</dbReference>